<feature type="region of interest" description="Disordered" evidence="1">
    <location>
        <begin position="1"/>
        <end position="32"/>
    </location>
</feature>
<gene>
    <name evidence="2" type="ORF">BRARA_G01145</name>
</gene>
<sequence length="115" mass="12882">MEKKTAKNTGAEELQTQSPRSSPPSLHHSPTDSLHHSLLRLLFTTLFSGFSSPFSCRQCQLREIELSHVSPPSLLISLPPCHLYIVLAWRFISITSHLSSSHRSYCLSPGKPFLL</sequence>
<evidence type="ECO:0000313" key="2">
    <source>
        <dbReference type="EMBL" id="RID53771.1"/>
    </source>
</evidence>
<dbReference type="Proteomes" id="UP000264353">
    <property type="component" value="Chromosome A7"/>
</dbReference>
<proteinExistence type="predicted"/>
<dbReference type="AlphaFoldDB" id="A0A397YK32"/>
<protein>
    <submittedName>
        <fullName evidence="2">Uncharacterized protein</fullName>
    </submittedName>
</protein>
<accession>A0A397YK32</accession>
<dbReference type="EMBL" id="CM010634">
    <property type="protein sequence ID" value="RID53771.1"/>
    <property type="molecule type" value="Genomic_DNA"/>
</dbReference>
<feature type="compositionally biased region" description="Low complexity" evidence="1">
    <location>
        <begin position="18"/>
        <end position="28"/>
    </location>
</feature>
<evidence type="ECO:0000313" key="3">
    <source>
        <dbReference type="Proteomes" id="UP000264353"/>
    </source>
</evidence>
<organism evidence="2 3">
    <name type="scientific">Brassica campestris</name>
    <name type="common">Field mustard</name>
    <dbReference type="NCBI Taxonomy" id="3711"/>
    <lineage>
        <taxon>Eukaryota</taxon>
        <taxon>Viridiplantae</taxon>
        <taxon>Streptophyta</taxon>
        <taxon>Embryophyta</taxon>
        <taxon>Tracheophyta</taxon>
        <taxon>Spermatophyta</taxon>
        <taxon>Magnoliopsida</taxon>
        <taxon>eudicotyledons</taxon>
        <taxon>Gunneridae</taxon>
        <taxon>Pentapetalae</taxon>
        <taxon>rosids</taxon>
        <taxon>malvids</taxon>
        <taxon>Brassicales</taxon>
        <taxon>Brassicaceae</taxon>
        <taxon>Brassiceae</taxon>
        <taxon>Brassica</taxon>
    </lineage>
</organism>
<name>A0A397YK32_BRACM</name>
<reference evidence="2 3" key="1">
    <citation type="submission" date="2018-06" db="EMBL/GenBank/DDBJ databases">
        <title>WGS assembly of Brassica rapa FPsc.</title>
        <authorList>
            <person name="Bowman J."/>
            <person name="Kohchi T."/>
            <person name="Yamato K."/>
            <person name="Jenkins J."/>
            <person name="Shu S."/>
            <person name="Ishizaki K."/>
            <person name="Yamaoka S."/>
            <person name="Nishihama R."/>
            <person name="Nakamura Y."/>
            <person name="Berger F."/>
            <person name="Adam C."/>
            <person name="Aki S."/>
            <person name="Althoff F."/>
            <person name="Araki T."/>
            <person name="Arteaga-Vazquez M."/>
            <person name="Balasubrmanian S."/>
            <person name="Bauer D."/>
            <person name="Boehm C."/>
            <person name="Briginshaw L."/>
            <person name="Caballero-Perez J."/>
            <person name="Catarino B."/>
            <person name="Chen F."/>
            <person name="Chiyoda S."/>
            <person name="Chovatia M."/>
            <person name="Davies K."/>
            <person name="Delmans M."/>
            <person name="Demura T."/>
            <person name="Dierschke T."/>
            <person name="Dolan L."/>
            <person name="Dorantes-Acosta A."/>
            <person name="Eklund D."/>
            <person name="Florent S."/>
            <person name="Flores-Sandoval E."/>
            <person name="Fujiyama A."/>
            <person name="Fukuzawa H."/>
            <person name="Galik B."/>
            <person name="Grimanelli D."/>
            <person name="Grimwood J."/>
            <person name="Grossniklaus U."/>
            <person name="Hamada T."/>
            <person name="Haseloff J."/>
            <person name="Hetherington A."/>
            <person name="Higo A."/>
            <person name="Hirakawa Y."/>
            <person name="Hundley H."/>
            <person name="Ikeda Y."/>
            <person name="Inoue K."/>
            <person name="Inoue S."/>
            <person name="Ishida S."/>
            <person name="Jia Q."/>
            <person name="Kakita M."/>
            <person name="Kanazawa T."/>
            <person name="Kawai Y."/>
            <person name="Kawashima T."/>
            <person name="Kennedy M."/>
            <person name="Kinose K."/>
            <person name="Kinoshita T."/>
            <person name="Kohara Y."/>
            <person name="Koide E."/>
            <person name="Komatsu K."/>
            <person name="Kopischke S."/>
            <person name="Kubo M."/>
            <person name="Kyozuka J."/>
            <person name="Lagercrantz U."/>
            <person name="Lin S."/>
            <person name="Lindquist E."/>
            <person name="Lipzen A."/>
            <person name="Lu C."/>
            <person name="Luna E."/>
            <person name="Martienssen R."/>
            <person name="Minamino N."/>
            <person name="Mizutani M."/>
            <person name="Mizutani M."/>
            <person name="Mochizuki N."/>
            <person name="Monte I."/>
            <person name="Mosher R."/>
            <person name="Nagasaki H."/>
            <person name="Nakagami H."/>
            <person name="Naramoto S."/>
            <person name="Nishitani K."/>
            <person name="Ohtani M."/>
            <person name="Okamoto T."/>
            <person name="Okumura M."/>
            <person name="Phillips J."/>
            <person name="Pollak B."/>
            <person name="Reinders A."/>
            <person name="Roevekamp M."/>
            <person name="Sano R."/>
            <person name="Sawa S."/>
            <person name="Schmid M."/>
            <person name="Shirakawa M."/>
            <person name="Solano R."/>
            <person name="Spunde A."/>
            <person name="Suetsugu N."/>
            <person name="Sugano S."/>
            <person name="Sugiyama A."/>
            <person name="Sun R."/>
            <person name="Suzuki Y."/>
            <person name="Takenaka M."/>
            <person name="Takezawa D."/>
            <person name="Tomogane H."/>
            <person name="Tsuzuki M."/>
            <person name="Ueda T."/>
            <person name="Umeda M."/>
            <person name="Ward J."/>
            <person name="Watanabe Y."/>
            <person name="Yazaki K."/>
            <person name="Yokoyama R."/>
            <person name="Yoshitake Y."/>
            <person name="Yotsui I."/>
            <person name="Zachgo S."/>
            <person name="Schmutz J."/>
        </authorList>
    </citation>
    <scope>NUCLEOTIDE SEQUENCE [LARGE SCALE GENOMIC DNA]</scope>
    <source>
        <strain evidence="3">cv. B-3</strain>
    </source>
</reference>
<evidence type="ECO:0000256" key="1">
    <source>
        <dbReference type="SAM" id="MobiDB-lite"/>
    </source>
</evidence>